<dbReference type="Proteomes" id="UP000588068">
    <property type="component" value="Unassembled WGS sequence"/>
</dbReference>
<proteinExistence type="predicted"/>
<dbReference type="NCBIfam" id="TIGR01451">
    <property type="entry name" value="B_ant_repeat"/>
    <property type="match status" value="1"/>
</dbReference>
<dbReference type="InterPro" id="IPR013783">
    <property type="entry name" value="Ig-like_fold"/>
</dbReference>
<protein>
    <submittedName>
        <fullName evidence="2">Putative repeat protein (TIGR01451 family)</fullName>
    </submittedName>
</protein>
<organism evidence="2 3">
    <name type="scientific">Povalibacter uvarum</name>
    <dbReference type="NCBI Taxonomy" id="732238"/>
    <lineage>
        <taxon>Bacteria</taxon>
        <taxon>Pseudomonadati</taxon>
        <taxon>Pseudomonadota</taxon>
        <taxon>Gammaproteobacteria</taxon>
        <taxon>Steroidobacterales</taxon>
        <taxon>Steroidobacteraceae</taxon>
        <taxon>Povalibacter</taxon>
    </lineage>
</organism>
<name>A0A841HI21_9GAMM</name>
<keyword evidence="3" id="KW-1185">Reference proteome</keyword>
<comment type="caution">
    <text evidence="2">The sequence shown here is derived from an EMBL/GenBank/DDBJ whole genome shotgun (WGS) entry which is preliminary data.</text>
</comment>
<evidence type="ECO:0000313" key="2">
    <source>
        <dbReference type="EMBL" id="MBB6091715.1"/>
    </source>
</evidence>
<dbReference type="Gene3D" id="2.60.40.10">
    <property type="entry name" value="Immunoglobulins"/>
    <property type="match status" value="1"/>
</dbReference>
<dbReference type="InterPro" id="IPR001434">
    <property type="entry name" value="OmcB-like_DUF11"/>
</dbReference>
<reference evidence="2 3" key="1">
    <citation type="submission" date="2020-08" db="EMBL/GenBank/DDBJ databases">
        <title>Genomic Encyclopedia of Type Strains, Phase IV (KMG-IV): sequencing the most valuable type-strain genomes for metagenomic binning, comparative biology and taxonomic classification.</title>
        <authorList>
            <person name="Goeker M."/>
        </authorList>
    </citation>
    <scope>NUCLEOTIDE SEQUENCE [LARGE SCALE GENOMIC DNA]</scope>
    <source>
        <strain evidence="2 3">DSM 26723</strain>
    </source>
</reference>
<gene>
    <name evidence="2" type="ORF">HNQ60_000561</name>
</gene>
<dbReference type="RefSeq" id="WP_184329498.1">
    <property type="nucleotide sequence ID" value="NZ_JACHHZ010000001.1"/>
</dbReference>
<sequence>MRAITKVQVLLSRRSGSTAIDNNAWHGRNVPAGMLLALATIAGARADDIETTLVAETRLEIPAPNDRRISRLVPAATLQQGQEIFYTVRIRNSGNGAARDVEVVQRIPENTTYVADSAAGPGAEVSLSADGGATFGKEGQLTVTEQPTPVHTPLTRPATPQDYTHVRWRLRNPLAPGAVALARFRAVFR</sequence>
<feature type="domain" description="DUF11" evidence="1">
    <location>
        <begin position="69"/>
        <end position="120"/>
    </location>
</feature>
<dbReference type="AlphaFoldDB" id="A0A841HI21"/>
<accession>A0A841HI21</accession>
<dbReference type="EMBL" id="JACHHZ010000001">
    <property type="protein sequence ID" value="MBB6091715.1"/>
    <property type="molecule type" value="Genomic_DNA"/>
</dbReference>
<dbReference type="Pfam" id="PF01345">
    <property type="entry name" value="DUF11"/>
    <property type="match status" value="1"/>
</dbReference>
<evidence type="ECO:0000259" key="1">
    <source>
        <dbReference type="Pfam" id="PF01345"/>
    </source>
</evidence>
<dbReference type="InterPro" id="IPR047589">
    <property type="entry name" value="DUF11_rpt"/>
</dbReference>
<evidence type="ECO:0000313" key="3">
    <source>
        <dbReference type="Proteomes" id="UP000588068"/>
    </source>
</evidence>